<evidence type="ECO:0000259" key="1">
    <source>
        <dbReference type="Pfam" id="PF03364"/>
    </source>
</evidence>
<accession>A0ABD5RHH1</accession>
<dbReference type="Gene3D" id="3.30.530.20">
    <property type="match status" value="1"/>
</dbReference>
<comment type="caution">
    <text evidence="2">The sequence shown here is derived from an EMBL/GenBank/DDBJ whole genome shotgun (WGS) entry which is preliminary data.</text>
</comment>
<keyword evidence="3" id="KW-1185">Reference proteome</keyword>
<dbReference type="AlphaFoldDB" id="A0ABD5RHH1"/>
<dbReference type="Proteomes" id="UP001596099">
    <property type="component" value="Unassembled WGS sequence"/>
</dbReference>
<dbReference type="CDD" id="cd07820">
    <property type="entry name" value="SRPBCC_3"/>
    <property type="match status" value="1"/>
</dbReference>
<dbReference type="Pfam" id="PF03364">
    <property type="entry name" value="Polyketide_cyc"/>
    <property type="match status" value="1"/>
</dbReference>
<dbReference type="EMBL" id="JBHSQH010000001">
    <property type="protein sequence ID" value="MFC5970008.1"/>
    <property type="molecule type" value="Genomic_DNA"/>
</dbReference>
<organism evidence="2 3">
    <name type="scientific">Halomarina salina</name>
    <dbReference type="NCBI Taxonomy" id="1872699"/>
    <lineage>
        <taxon>Archaea</taxon>
        <taxon>Methanobacteriati</taxon>
        <taxon>Methanobacteriota</taxon>
        <taxon>Stenosarchaea group</taxon>
        <taxon>Halobacteria</taxon>
        <taxon>Halobacteriales</taxon>
        <taxon>Natronomonadaceae</taxon>
        <taxon>Halomarina</taxon>
    </lineage>
</organism>
<dbReference type="SUPFAM" id="SSF55961">
    <property type="entry name" value="Bet v1-like"/>
    <property type="match status" value="1"/>
</dbReference>
<name>A0ABD5RHH1_9EURY</name>
<feature type="domain" description="Coenzyme Q-binding protein COQ10 START" evidence="1">
    <location>
        <begin position="10"/>
        <end position="141"/>
    </location>
</feature>
<dbReference type="RefSeq" id="WP_247418617.1">
    <property type="nucleotide sequence ID" value="NZ_JALLGW010000002.1"/>
</dbReference>
<evidence type="ECO:0000313" key="2">
    <source>
        <dbReference type="EMBL" id="MFC5970008.1"/>
    </source>
</evidence>
<protein>
    <submittedName>
        <fullName evidence="2">SRPBCC family protein</fullName>
    </submittedName>
</protein>
<dbReference type="InterPro" id="IPR005031">
    <property type="entry name" value="COQ10_START"/>
</dbReference>
<evidence type="ECO:0000313" key="3">
    <source>
        <dbReference type="Proteomes" id="UP001596099"/>
    </source>
</evidence>
<proteinExistence type="predicted"/>
<sequence length="157" mass="18019">MPTYRRRTRVRAPFEEVWEFHSGTDGLEALTPAFMHLSVDTVLGPDDERDPDVLEAGSRAYMSLRPFGVGPRQRWVSVITEREVGDGAAYFRDEMHEGPFPSWEHTHSFYADGDETVVEDSVEYELPVVGSVGPLGDLGFEPMFRYRHRKTRELLEK</sequence>
<dbReference type="InterPro" id="IPR023393">
    <property type="entry name" value="START-like_dom_sf"/>
</dbReference>
<reference evidence="2 3" key="1">
    <citation type="journal article" date="2019" name="Int. J. Syst. Evol. Microbiol.">
        <title>The Global Catalogue of Microorganisms (GCM) 10K type strain sequencing project: providing services to taxonomists for standard genome sequencing and annotation.</title>
        <authorList>
            <consortium name="The Broad Institute Genomics Platform"/>
            <consortium name="The Broad Institute Genome Sequencing Center for Infectious Disease"/>
            <person name="Wu L."/>
            <person name="Ma J."/>
        </authorList>
    </citation>
    <scope>NUCLEOTIDE SEQUENCE [LARGE SCALE GENOMIC DNA]</scope>
    <source>
        <strain evidence="2 3">CGMCC 1.12543</strain>
    </source>
</reference>
<gene>
    <name evidence="2" type="ORF">ACFPYI_01570</name>
</gene>